<evidence type="ECO:0000256" key="8">
    <source>
        <dbReference type="SAM" id="Phobius"/>
    </source>
</evidence>
<evidence type="ECO:0000313" key="12">
    <source>
        <dbReference type="Proteomes" id="UP000182412"/>
    </source>
</evidence>
<keyword evidence="4 8" id="KW-0812">Transmembrane</keyword>
<dbReference type="RefSeq" id="WP_074571382.1">
    <property type="nucleotide sequence ID" value="NZ_FNJQ01000004.1"/>
</dbReference>
<keyword evidence="6 8" id="KW-0472">Membrane</keyword>
<dbReference type="InterPro" id="IPR050445">
    <property type="entry name" value="Bact_polysacc_biosynth/exp"/>
</dbReference>
<evidence type="ECO:0000259" key="10">
    <source>
        <dbReference type="Pfam" id="PF13807"/>
    </source>
</evidence>
<keyword evidence="5 8" id="KW-1133">Transmembrane helix</keyword>
<dbReference type="PANTHER" id="PTHR32309">
    <property type="entry name" value="TYROSINE-PROTEIN KINASE"/>
    <property type="match status" value="1"/>
</dbReference>
<evidence type="ECO:0000259" key="9">
    <source>
        <dbReference type="Pfam" id="PF02706"/>
    </source>
</evidence>
<evidence type="ECO:0000313" key="11">
    <source>
        <dbReference type="EMBL" id="SDO97351.1"/>
    </source>
</evidence>
<feature type="coiled-coil region" evidence="7">
    <location>
        <begin position="265"/>
        <end position="313"/>
    </location>
</feature>
<feature type="transmembrane region" description="Helical" evidence="8">
    <location>
        <begin position="424"/>
        <end position="443"/>
    </location>
</feature>
<protein>
    <submittedName>
        <fullName evidence="11">Uncharacterized protein involved in exopolysaccharide biosynthesis</fullName>
    </submittedName>
</protein>
<comment type="subcellular location">
    <subcellularLocation>
        <location evidence="1">Cell membrane</location>
        <topology evidence="1">Multi-pass membrane protein</topology>
    </subcellularLocation>
</comment>
<keyword evidence="3" id="KW-1003">Cell membrane</keyword>
<name>A0A1H0NXF1_SELRU</name>
<gene>
    <name evidence="11" type="ORF">SAMN05216366_10421</name>
</gene>
<evidence type="ECO:0000256" key="2">
    <source>
        <dbReference type="ARBA" id="ARBA00006683"/>
    </source>
</evidence>
<reference evidence="11 12" key="1">
    <citation type="submission" date="2016-10" db="EMBL/GenBank/DDBJ databases">
        <authorList>
            <person name="de Groot N.N."/>
        </authorList>
    </citation>
    <scope>NUCLEOTIDE SEQUENCE [LARGE SCALE GENOMIC DNA]</scope>
    <source>
        <strain evidence="11 12">S137</strain>
    </source>
</reference>
<comment type="similarity">
    <text evidence="2">Belongs to the CpsC/CapA family.</text>
</comment>
<dbReference type="GO" id="GO:0005886">
    <property type="term" value="C:plasma membrane"/>
    <property type="evidence" value="ECO:0007669"/>
    <property type="project" value="UniProtKB-SubCell"/>
</dbReference>
<evidence type="ECO:0000256" key="5">
    <source>
        <dbReference type="ARBA" id="ARBA00022989"/>
    </source>
</evidence>
<organism evidence="11 12">
    <name type="scientific">Selenomonas ruminantium</name>
    <dbReference type="NCBI Taxonomy" id="971"/>
    <lineage>
        <taxon>Bacteria</taxon>
        <taxon>Bacillati</taxon>
        <taxon>Bacillota</taxon>
        <taxon>Negativicutes</taxon>
        <taxon>Selenomonadales</taxon>
        <taxon>Selenomonadaceae</taxon>
        <taxon>Selenomonas</taxon>
    </lineage>
</organism>
<dbReference type="InterPro" id="IPR032807">
    <property type="entry name" value="GNVR"/>
</dbReference>
<dbReference type="AlphaFoldDB" id="A0A1H0NXF1"/>
<dbReference type="PANTHER" id="PTHR32309:SF13">
    <property type="entry name" value="FERRIC ENTEROBACTIN TRANSPORT PROTEIN FEPE"/>
    <property type="match status" value="1"/>
</dbReference>
<evidence type="ECO:0000256" key="4">
    <source>
        <dbReference type="ARBA" id="ARBA00022692"/>
    </source>
</evidence>
<feature type="domain" description="Tyrosine-protein kinase G-rich" evidence="10">
    <location>
        <begin position="370"/>
        <end position="443"/>
    </location>
</feature>
<dbReference type="EMBL" id="FNJQ01000004">
    <property type="protein sequence ID" value="SDO97351.1"/>
    <property type="molecule type" value="Genomic_DNA"/>
</dbReference>
<proteinExistence type="inferred from homology"/>
<evidence type="ECO:0000256" key="3">
    <source>
        <dbReference type="ARBA" id="ARBA00022475"/>
    </source>
</evidence>
<dbReference type="GO" id="GO:0004713">
    <property type="term" value="F:protein tyrosine kinase activity"/>
    <property type="evidence" value="ECO:0007669"/>
    <property type="project" value="TreeGrafter"/>
</dbReference>
<evidence type="ECO:0000256" key="6">
    <source>
        <dbReference type="ARBA" id="ARBA00023136"/>
    </source>
</evidence>
<dbReference type="Pfam" id="PF02706">
    <property type="entry name" value="Wzz"/>
    <property type="match status" value="1"/>
</dbReference>
<evidence type="ECO:0000256" key="7">
    <source>
        <dbReference type="SAM" id="Coils"/>
    </source>
</evidence>
<dbReference type="OrthoDB" id="1632059at2"/>
<sequence>MEHKPQHLEEDTIDLGKLANIAIDHKKQVGGIIIGCTLLAAGISFILPKQYESTTLVQTRDAGQDISGAAAMAAMMGVNTGTGSSTTNYMELMKSRRVLEPIIDDMEWEDEKKKPEAEDFAKKYLDIKNTKQTDLITVTAKGRTPEEAQKISQGVVDNFLLLQTDMNQQTQSLLVKFLEKRIDEAKKDAEEARTKFAEYQQEHKIYSPDEQAKAAVSKMSAFDEAISNMQVQEKANQAKLDAVGAKLGDISSSSQNYNINDNEIVMDLRKQIVAAQVDLVGLRERYTEENPSIISAKERIDALQKKLASEVNTIVASKYTTMNSTQAGLIGEQANAEVSVAVAKASEAAIRQRREEEEKKLDGFPKAVLEYLNLQRDTGIKEQIYTNLIKQAEDKKLKEALDSMDVQIVDEADLPKSPAFPNKMLFSVIGFLLGVMMSFGYCLKQYRREA</sequence>
<dbReference type="InterPro" id="IPR003856">
    <property type="entry name" value="LPS_length_determ_N"/>
</dbReference>
<feature type="domain" description="Polysaccharide chain length determinant N-terminal" evidence="9">
    <location>
        <begin position="11"/>
        <end position="105"/>
    </location>
</feature>
<accession>A0A1H0NXF1</accession>
<dbReference type="Pfam" id="PF13807">
    <property type="entry name" value="GNVR"/>
    <property type="match status" value="1"/>
</dbReference>
<keyword evidence="7" id="KW-0175">Coiled coil</keyword>
<feature type="transmembrane region" description="Helical" evidence="8">
    <location>
        <begin position="29"/>
        <end position="47"/>
    </location>
</feature>
<feature type="coiled-coil region" evidence="7">
    <location>
        <begin position="175"/>
        <end position="202"/>
    </location>
</feature>
<evidence type="ECO:0000256" key="1">
    <source>
        <dbReference type="ARBA" id="ARBA00004651"/>
    </source>
</evidence>
<dbReference type="Proteomes" id="UP000182412">
    <property type="component" value="Unassembled WGS sequence"/>
</dbReference>